<keyword evidence="3" id="KW-1185">Reference proteome</keyword>
<feature type="transmembrane region" description="Helical" evidence="1">
    <location>
        <begin position="104"/>
        <end position="125"/>
    </location>
</feature>
<feature type="transmembrane region" description="Helical" evidence="1">
    <location>
        <begin position="33"/>
        <end position="56"/>
    </location>
</feature>
<evidence type="ECO:0000256" key="1">
    <source>
        <dbReference type="SAM" id="Phobius"/>
    </source>
</evidence>
<name>A0ABT2H8A2_9MICO</name>
<keyword evidence="1" id="KW-0472">Membrane</keyword>
<evidence type="ECO:0000313" key="3">
    <source>
        <dbReference type="Proteomes" id="UP001165586"/>
    </source>
</evidence>
<proteinExistence type="predicted"/>
<reference evidence="2" key="1">
    <citation type="submission" date="2022-08" db="EMBL/GenBank/DDBJ databases">
        <authorList>
            <person name="Deng Y."/>
            <person name="Han X.-F."/>
            <person name="Zhang Y.-Q."/>
        </authorList>
    </citation>
    <scope>NUCLEOTIDE SEQUENCE</scope>
    <source>
        <strain evidence="2">CPCC 203386</strain>
    </source>
</reference>
<dbReference type="RefSeq" id="WP_259541949.1">
    <property type="nucleotide sequence ID" value="NZ_JANLCJ010000012.1"/>
</dbReference>
<keyword evidence="1" id="KW-0812">Transmembrane</keyword>
<accession>A0ABT2H8A2</accession>
<dbReference type="Proteomes" id="UP001165586">
    <property type="component" value="Unassembled WGS sequence"/>
</dbReference>
<keyword evidence="1" id="KW-1133">Transmembrane helix</keyword>
<protein>
    <submittedName>
        <fullName evidence="2">Uncharacterized protein</fullName>
    </submittedName>
</protein>
<comment type="caution">
    <text evidence="2">The sequence shown here is derived from an EMBL/GenBank/DDBJ whole genome shotgun (WGS) entry which is preliminary data.</text>
</comment>
<dbReference type="EMBL" id="JANLCJ010000012">
    <property type="protein sequence ID" value="MCS5736158.1"/>
    <property type="molecule type" value="Genomic_DNA"/>
</dbReference>
<evidence type="ECO:0000313" key="2">
    <source>
        <dbReference type="EMBL" id="MCS5736158.1"/>
    </source>
</evidence>
<gene>
    <name evidence="2" type="ORF">N1032_20670</name>
</gene>
<sequence>MSGLMLSDQMAGGQVVRAAVVASGEGQFLGVDWGSFVVVFVAAFAATIAVVASYALGLRLLSLGGGGGGGGGGGVDASGGSGGGAHGSGGSGSGIRHRPVAATAGAWACFAFGVAAVLYGLYLIIPQFH</sequence>
<organism evidence="2 3">
    <name type="scientific">Herbiconiux daphne</name>
    <dbReference type="NCBI Taxonomy" id="2970914"/>
    <lineage>
        <taxon>Bacteria</taxon>
        <taxon>Bacillati</taxon>
        <taxon>Actinomycetota</taxon>
        <taxon>Actinomycetes</taxon>
        <taxon>Micrococcales</taxon>
        <taxon>Microbacteriaceae</taxon>
        <taxon>Herbiconiux</taxon>
    </lineage>
</organism>